<gene>
    <name evidence="1" type="ORF">Dasosvirus4_8</name>
</gene>
<evidence type="ECO:0000313" key="1">
    <source>
        <dbReference type="EMBL" id="AYV77487.1"/>
    </source>
</evidence>
<protein>
    <recommendedName>
        <fullName evidence="2">Endonuclease/exonuclease/phosphatase domain-containing protein</fullName>
    </recommendedName>
</protein>
<organism evidence="1">
    <name type="scientific">Dasosvirus sp</name>
    <dbReference type="NCBI Taxonomy" id="2487764"/>
    <lineage>
        <taxon>Viruses</taxon>
        <taxon>Varidnaviria</taxon>
        <taxon>Bamfordvirae</taxon>
        <taxon>Nucleocytoviricota</taxon>
        <taxon>Megaviricetes</taxon>
        <taxon>Imitervirales</taxon>
        <taxon>Mimiviridae</taxon>
        <taxon>Klosneuvirinae</taxon>
    </lineage>
</organism>
<evidence type="ECO:0008006" key="2">
    <source>
        <dbReference type="Google" id="ProtNLM"/>
    </source>
</evidence>
<dbReference type="SUPFAM" id="SSF56219">
    <property type="entry name" value="DNase I-like"/>
    <property type="match status" value="1"/>
</dbReference>
<proteinExistence type="predicted"/>
<name>A0A3G4ZRH0_9VIRU</name>
<reference evidence="1" key="1">
    <citation type="submission" date="2018-10" db="EMBL/GenBank/DDBJ databases">
        <title>Hidden diversity of soil giant viruses.</title>
        <authorList>
            <person name="Schulz F."/>
            <person name="Alteio L."/>
            <person name="Goudeau D."/>
            <person name="Ryan E.M."/>
            <person name="Malmstrom R.R."/>
            <person name="Blanchard J."/>
            <person name="Woyke T."/>
        </authorList>
    </citation>
    <scope>NUCLEOTIDE SEQUENCE</scope>
    <source>
        <strain evidence="1">DSV1</strain>
    </source>
</reference>
<accession>A0A3G4ZRH0</accession>
<dbReference type="Gene3D" id="3.60.10.10">
    <property type="entry name" value="Endonuclease/exonuclease/phosphatase"/>
    <property type="match status" value="1"/>
</dbReference>
<dbReference type="InterPro" id="IPR036691">
    <property type="entry name" value="Endo/exonu/phosph_ase_sf"/>
</dbReference>
<dbReference type="EMBL" id="MK072045">
    <property type="protein sequence ID" value="AYV77487.1"/>
    <property type="molecule type" value="Genomic_DNA"/>
</dbReference>
<sequence length="307" mass="35584">MSAHQKIKKNKKKIQKKRIKAKLEKLNKNKQLEDYVYLSWGNLANAVNDEKNEDGRYIKREKGLHEAIKELKTDSFCAMEFRKCLNDDKSEMVQPEQLGDRLSEGTGLEIATLRPQNLDEMCFWRGTFYNKKKLKPLQSFCKYAVNPVFGSKVVAERGVMLLFTQYVVKKTQKVFWVINVHMPMALPEKLATIKWLNDNAVEECKKAGDPDPLVFCGGDMNTFFKDLGNGAGGQEMMDLFSNQWVYLTSNIEESFKAFKHDPLQITCLLDHIFVNKHQEKKYKLIKSYAIDTGMSDHYFMNIVVRLL</sequence>